<dbReference type="InterPro" id="IPR008183">
    <property type="entry name" value="Aldose_1/G6P_1-epimerase"/>
</dbReference>
<dbReference type="EMBL" id="FNKE01000002">
    <property type="protein sequence ID" value="SDQ42079.1"/>
    <property type="molecule type" value="Genomic_DNA"/>
</dbReference>
<dbReference type="Gene3D" id="2.70.98.10">
    <property type="match status" value="1"/>
</dbReference>
<accession>A0A1H1AQZ4</accession>
<dbReference type="GO" id="GO:0030246">
    <property type="term" value="F:carbohydrate binding"/>
    <property type="evidence" value="ECO:0007669"/>
    <property type="project" value="InterPro"/>
</dbReference>
<sequence>MVIELKNDFLTVQFKEFGGALSSIKDKDGIEYLWQGDPKYWSSQAPVLFPICGSLRDDEAIYRPNVRPHFTGIITRHGLVRKKNFSYHPISEDSVAFSITPDSDMLANYPYDFELKIIYTLIEKTIKVTYQVSNRETEKRMPYFIGGHPGFNCPLLNDEEYEDYYLEFEKEETCSVPETFPETGLLDVTKRTPFLNHQKVLELDYALFAKDAITLDCLTSRSISLKSHKHAKGLRLDFADFPNLVLWSTANKSPFIALEPWSGLSTSLDESDVLEDKRQVTFVDSGQTSEKSFAITIF</sequence>
<dbReference type="AlphaFoldDB" id="A0A1H1AQZ4"/>
<reference evidence="1 2" key="1">
    <citation type="submission" date="2016-10" db="EMBL/GenBank/DDBJ databases">
        <authorList>
            <person name="de Groot N.N."/>
        </authorList>
    </citation>
    <scope>NUCLEOTIDE SEQUENCE [LARGE SCALE GENOMIC DNA]</scope>
    <source>
        <strain evidence="1 2">Sb05</strain>
    </source>
</reference>
<name>A0A1H1AQZ4_STREI</name>
<gene>
    <name evidence="1" type="ORF">SAMN05216392_1649</name>
</gene>
<dbReference type="OrthoDB" id="9795355at2"/>
<protein>
    <submittedName>
        <fullName evidence="1">Galactose mutarotase</fullName>
    </submittedName>
</protein>
<evidence type="ECO:0000313" key="1">
    <source>
        <dbReference type="EMBL" id="SDQ42079.1"/>
    </source>
</evidence>
<dbReference type="GO" id="GO:0005975">
    <property type="term" value="P:carbohydrate metabolic process"/>
    <property type="evidence" value="ECO:0007669"/>
    <property type="project" value="InterPro"/>
</dbReference>
<proteinExistence type="predicted"/>
<dbReference type="RefSeq" id="WP_074561210.1">
    <property type="nucleotide sequence ID" value="NZ_FNKE01000002.1"/>
</dbReference>
<dbReference type="InterPro" id="IPR037481">
    <property type="entry name" value="LacX"/>
</dbReference>
<dbReference type="SUPFAM" id="SSF74650">
    <property type="entry name" value="Galactose mutarotase-like"/>
    <property type="match status" value="1"/>
</dbReference>
<evidence type="ECO:0000313" key="2">
    <source>
        <dbReference type="Proteomes" id="UP000182870"/>
    </source>
</evidence>
<dbReference type="Pfam" id="PF01263">
    <property type="entry name" value="Aldose_epim"/>
    <property type="match status" value="1"/>
</dbReference>
<dbReference type="InterPro" id="IPR014718">
    <property type="entry name" value="GH-type_carb-bd"/>
</dbReference>
<dbReference type="GO" id="GO:0016853">
    <property type="term" value="F:isomerase activity"/>
    <property type="evidence" value="ECO:0007669"/>
    <property type="project" value="InterPro"/>
</dbReference>
<dbReference type="Proteomes" id="UP000182870">
    <property type="component" value="Unassembled WGS sequence"/>
</dbReference>
<dbReference type="CDD" id="cd09024">
    <property type="entry name" value="Aldose_epim_lacX"/>
    <property type="match status" value="1"/>
</dbReference>
<dbReference type="InterPro" id="IPR011013">
    <property type="entry name" value="Gal_mutarotase_sf_dom"/>
</dbReference>
<organism evidence="1 2">
    <name type="scientific">Streptococcus equinus</name>
    <name type="common">Streptococcus bovis</name>
    <dbReference type="NCBI Taxonomy" id="1335"/>
    <lineage>
        <taxon>Bacteria</taxon>
        <taxon>Bacillati</taxon>
        <taxon>Bacillota</taxon>
        <taxon>Bacilli</taxon>
        <taxon>Lactobacillales</taxon>
        <taxon>Streptococcaceae</taxon>
        <taxon>Streptococcus</taxon>
    </lineage>
</organism>